<dbReference type="InterPro" id="IPR006175">
    <property type="entry name" value="YjgF/YER057c/UK114"/>
</dbReference>
<dbReference type="CDD" id="cd00448">
    <property type="entry name" value="YjgF_YER057c_UK114_family"/>
    <property type="match status" value="1"/>
</dbReference>
<protein>
    <submittedName>
        <fullName evidence="2">L-psp endoribonuclease family</fullName>
    </submittedName>
</protein>
<feature type="region of interest" description="Disordered" evidence="1">
    <location>
        <begin position="47"/>
        <end position="76"/>
    </location>
</feature>
<dbReference type="PANTHER" id="PTHR11803">
    <property type="entry name" value="2-IMINOBUTANOATE/2-IMINOPROPANOATE DEAMINASE RIDA"/>
    <property type="match status" value="1"/>
</dbReference>
<dbReference type="EMBL" id="LFIW01000022">
    <property type="protein sequence ID" value="KZL88294.1"/>
    <property type="molecule type" value="Genomic_DNA"/>
</dbReference>
<gene>
    <name evidence="2" type="ORF">CI238_01145</name>
</gene>
<dbReference type="SUPFAM" id="SSF55298">
    <property type="entry name" value="YjgF-like"/>
    <property type="match status" value="1"/>
</dbReference>
<accession>A0A162QA62</accession>
<reference evidence="2 3" key="1">
    <citation type="submission" date="2015-06" db="EMBL/GenBank/DDBJ databases">
        <title>Survival trade-offs in plant roots during colonization by closely related pathogenic and mutualistic fungi.</title>
        <authorList>
            <person name="Hacquard S."/>
            <person name="Kracher B."/>
            <person name="Hiruma K."/>
            <person name="Weinman A."/>
            <person name="Muench P."/>
            <person name="Garrido Oter R."/>
            <person name="Ver Loren van Themaat E."/>
            <person name="Dallerey J.-F."/>
            <person name="Damm U."/>
            <person name="Henrissat B."/>
            <person name="Lespinet O."/>
            <person name="Thon M."/>
            <person name="Kemen E."/>
            <person name="McHardy A.C."/>
            <person name="Schulze-Lefert P."/>
            <person name="O'Connell R.J."/>
        </authorList>
    </citation>
    <scope>NUCLEOTIDE SEQUENCE [LARGE SCALE GENOMIC DNA]</scope>
    <source>
        <strain evidence="2 3">MAFF 238704</strain>
    </source>
</reference>
<dbReference type="STRING" id="1573173.A0A162QA62"/>
<comment type="caution">
    <text evidence="2">The sequence shown here is derived from an EMBL/GenBank/DDBJ whole genome shotgun (WGS) entry which is preliminary data.</text>
</comment>
<name>A0A162QA62_COLIC</name>
<dbReference type="Pfam" id="PF01042">
    <property type="entry name" value="Ribonuc_L-PSP"/>
    <property type="match status" value="1"/>
</dbReference>
<dbReference type="GO" id="GO:0005829">
    <property type="term" value="C:cytosol"/>
    <property type="evidence" value="ECO:0007669"/>
    <property type="project" value="TreeGrafter"/>
</dbReference>
<dbReference type="GO" id="GO:0005739">
    <property type="term" value="C:mitochondrion"/>
    <property type="evidence" value="ECO:0007669"/>
    <property type="project" value="TreeGrafter"/>
</dbReference>
<dbReference type="GO" id="GO:0019239">
    <property type="term" value="F:deaminase activity"/>
    <property type="evidence" value="ECO:0007669"/>
    <property type="project" value="TreeGrafter"/>
</dbReference>
<dbReference type="InterPro" id="IPR035959">
    <property type="entry name" value="RutC-like_sf"/>
</dbReference>
<organism evidence="2 3">
    <name type="scientific">Colletotrichum incanum</name>
    <name type="common">Soybean anthracnose fungus</name>
    <dbReference type="NCBI Taxonomy" id="1573173"/>
    <lineage>
        <taxon>Eukaryota</taxon>
        <taxon>Fungi</taxon>
        <taxon>Dikarya</taxon>
        <taxon>Ascomycota</taxon>
        <taxon>Pezizomycotina</taxon>
        <taxon>Sordariomycetes</taxon>
        <taxon>Hypocreomycetidae</taxon>
        <taxon>Glomerellales</taxon>
        <taxon>Glomerellaceae</taxon>
        <taxon>Colletotrichum</taxon>
        <taxon>Colletotrichum spaethianum species complex</taxon>
    </lineage>
</organism>
<evidence type="ECO:0000313" key="3">
    <source>
        <dbReference type="Proteomes" id="UP000076584"/>
    </source>
</evidence>
<sequence>MSNNGDAVILPIGAVKGLANYPRGRLAPATVHRTLYISGTSSRRPDGTFAGVRTNSSSPLNSFCDAKEPSERSNPQLDVREQTAAILHNIEDVIRHATSSKGGLGNIIDATVFLVDMKRDYAGMNEVWNRFWPSFEEAPARTTVGVRELPGEEMVVEIKCTAVVEGKKGVKYRRLAEGSNVLERQPESISGQLLRLAFRLRDCRIPSLHSSLVDELRQIS</sequence>
<evidence type="ECO:0000313" key="2">
    <source>
        <dbReference type="EMBL" id="KZL88294.1"/>
    </source>
</evidence>
<evidence type="ECO:0000256" key="1">
    <source>
        <dbReference type="SAM" id="MobiDB-lite"/>
    </source>
</evidence>
<keyword evidence="3" id="KW-1185">Reference proteome</keyword>
<dbReference type="Gene3D" id="3.30.1330.40">
    <property type="entry name" value="RutC-like"/>
    <property type="match status" value="1"/>
</dbReference>
<dbReference type="PANTHER" id="PTHR11803:SF48">
    <property type="entry name" value="2-AMINOMUCONATE DEAMINASE"/>
    <property type="match status" value="1"/>
</dbReference>
<dbReference type="AlphaFoldDB" id="A0A162QA62"/>
<proteinExistence type="predicted"/>
<dbReference type="Proteomes" id="UP000076584">
    <property type="component" value="Unassembled WGS sequence"/>
</dbReference>